<name>A0ABV8T3Y6_9GAMM</name>
<comment type="similarity">
    <text evidence="2">Belongs to the membrane fusion protein (MFP) (TC 8.A.1) family.</text>
</comment>
<gene>
    <name evidence="8" type="ORF">ACFPN2_34125</name>
</gene>
<feature type="domain" description="Multidrug resistance protein MdtA-like barrel-sandwich hybrid" evidence="5">
    <location>
        <begin position="61"/>
        <end position="198"/>
    </location>
</feature>
<evidence type="ECO:0000256" key="1">
    <source>
        <dbReference type="ARBA" id="ARBA00004519"/>
    </source>
</evidence>
<dbReference type="Pfam" id="PF25944">
    <property type="entry name" value="Beta-barrel_RND"/>
    <property type="match status" value="1"/>
</dbReference>
<feature type="chain" id="PRO_5046871012" evidence="3">
    <location>
        <begin position="23"/>
        <end position="393"/>
    </location>
</feature>
<feature type="signal peptide" evidence="3">
    <location>
        <begin position="1"/>
        <end position="22"/>
    </location>
</feature>
<evidence type="ECO:0000259" key="7">
    <source>
        <dbReference type="Pfam" id="PF25967"/>
    </source>
</evidence>
<dbReference type="RefSeq" id="WP_380605117.1">
    <property type="nucleotide sequence ID" value="NZ_JBHSDU010000015.1"/>
</dbReference>
<dbReference type="InterPro" id="IPR058625">
    <property type="entry name" value="MdtA-like_BSH"/>
</dbReference>
<dbReference type="Pfam" id="PF25967">
    <property type="entry name" value="RND-MFP_C"/>
    <property type="match status" value="1"/>
</dbReference>
<evidence type="ECO:0000259" key="6">
    <source>
        <dbReference type="Pfam" id="PF25944"/>
    </source>
</evidence>
<accession>A0ABV8T3Y6</accession>
<reference evidence="9" key="1">
    <citation type="journal article" date="2019" name="Int. J. Syst. Evol. Microbiol.">
        <title>The Global Catalogue of Microorganisms (GCM) 10K type strain sequencing project: providing services to taxonomists for standard genome sequencing and annotation.</title>
        <authorList>
            <consortium name="The Broad Institute Genomics Platform"/>
            <consortium name="The Broad Institute Genome Sequencing Center for Infectious Disease"/>
            <person name="Wu L."/>
            <person name="Ma J."/>
        </authorList>
    </citation>
    <scope>NUCLEOTIDE SEQUENCE [LARGE SCALE GENOMIC DNA]</scope>
    <source>
        <strain evidence="9">CGMCC 1.10759</strain>
    </source>
</reference>
<dbReference type="PROSITE" id="PS51257">
    <property type="entry name" value="PROKAR_LIPOPROTEIN"/>
    <property type="match status" value="1"/>
</dbReference>
<feature type="domain" description="Multidrug resistance protein MdtA-like C-terminal permuted SH3" evidence="7">
    <location>
        <begin position="300"/>
        <end position="358"/>
    </location>
</feature>
<keyword evidence="3" id="KW-0732">Signal</keyword>
<dbReference type="Proteomes" id="UP001595904">
    <property type="component" value="Unassembled WGS sequence"/>
</dbReference>
<protein>
    <submittedName>
        <fullName evidence="8">Efflux RND transporter periplasmic adaptor subunit</fullName>
    </submittedName>
</protein>
<dbReference type="Gene3D" id="2.40.420.20">
    <property type="match status" value="1"/>
</dbReference>
<evidence type="ECO:0000259" key="4">
    <source>
        <dbReference type="Pfam" id="PF25876"/>
    </source>
</evidence>
<dbReference type="InterPro" id="IPR058627">
    <property type="entry name" value="MdtA-like_C"/>
</dbReference>
<dbReference type="InterPro" id="IPR058624">
    <property type="entry name" value="MdtA-like_HH"/>
</dbReference>
<dbReference type="Gene3D" id="1.10.287.470">
    <property type="entry name" value="Helix hairpin bin"/>
    <property type="match status" value="1"/>
</dbReference>
<dbReference type="InterPro" id="IPR058626">
    <property type="entry name" value="MdtA-like_b-barrel"/>
</dbReference>
<dbReference type="Pfam" id="PF25917">
    <property type="entry name" value="BSH_RND"/>
    <property type="match status" value="1"/>
</dbReference>
<dbReference type="Pfam" id="PF25876">
    <property type="entry name" value="HH_MFP_RND"/>
    <property type="match status" value="1"/>
</dbReference>
<evidence type="ECO:0000313" key="8">
    <source>
        <dbReference type="EMBL" id="MFC4314162.1"/>
    </source>
</evidence>
<evidence type="ECO:0000256" key="2">
    <source>
        <dbReference type="ARBA" id="ARBA00009477"/>
    </source>
</evidence>
<comment type="subcellular location">
    <subcellularLocation>
        <location evidence="1">Cell inner membrane</location>
        <topology evidence="1">Lipid-anchor</topology>
    </subcellularLocation>
</comment>
<dbReference type="SUPFAM" id="SSF111369">
    <property type="entry name" value="HlyD-like secretion proteins"/>
    <property type="match status" value="1"/>
</dbReference>
<dbReference type="Gene3D" id="2.40.50.100">
    <property type="match status" value="1"/>
</dbReference>
<dbReference type="EMBL" id="JBHSDU010000015">
    <property type="protein sequence ID" value="MFC4314162.1"/>
    <property type="molecule type" value="Genomic_DNA"/>
</dbReference>
<keyword evidence="9" id="KW-1185">Reference proteome</keyword>
<organism evidence="8 9">
    <name type="scientific">Steroidobacter flavus</name>
    <dbReference type="NCBI Taxonomy" id="1842136"/>
    <lineage>
        <taxon>Bacteria</taxon>
        <taxon>Pseudomonadati</taxon>
        <taxon>Pseudomonadota</taxon>
        <taxon>Gammaproteobacteria</taxon>
        <taxon>Steroidobacterales</taxon>
        <taxon>Steroidobacteraceae</taxon>
        <taxon>Steroidobacter</taxon>
    </lineage>
</organism>
<comment type="caution">
    <text evidence="8">The sequence shown here is derived from an EMBL/GenBank/DDBJ whole genome shotgun (WGS) entry which is preliminary data.</text>
</comment>
<evidence type="ECO:0000313" key="9">
    <source>
        <dbReference type="Proteomes" id="UP001595904"/>
    </source>
</evidence>
<dbReference type="InterPro" id="IPR006143">
    <property type="entry name" value="RND_pump_MFP"/>
</dbReference>
<evidence type="ECO:0000259" key="5">
    <source>
        <dbReference type="Pfam" id="PF25917"/>
    </source>
</evidence>
<feature type="domain" description="Multidrug resistance protein MdtA-like alpha-helical hairpin" evidence="4">
    <location>
        <begin position="103"/>
        <end position="171"/>
    </location>
</feature>
<feature type="domain" description="Multidrug resistance protein MdtA-like beta-barrel" evidence="6">
    <location>
        <begin position="211"/>
        <end position="292"/>
    </location>
</feature>
<evidence type="ECO:0000256" key="3">
    <source>
        <dbReference type="SAM" id="SignalP"/>
    </source>
</evidence>
<dbReference type="NCBIfam" id="TIGR01730">
    <property type="entry name" value="RND_mfp"/>
    <property type="match status" value="1"/>
</dbReference>
<sequence>MPRPSTRFVAFASAMSVAFVLAGCAKEAPAPPPAPDVIVETVQRSDLPLAFEYPARVAGSRVVEVRARVSGVIVERKYREGQPVKAGDLLFRIEPDNYRAAHEQAGAEVQMQRAAITQAKSDYERAKALVAEGAVSKREYDQAEAAFLRAQGGLAAAEAAQKIARLNLDYTEVRSPVTGVASKEAVTVGNLVNGAATAGGDLLTTVIQADPAYVEFSIAEAELLRLRELLERNTKQTQYPVRIVRGSTCESTGKLDFADTFVNTSTGTVRARAVFPNQSGCLVSGQYLAIELSGVHIADALAVSKAAVLFAQTGPMVWVVGNDNKVSPRPVKIQESWRDRWIVQEGVQPGERVIVEGLLKVRPGVEVVALTKEQDAARKAAKDQSAADAGKGG</sequence>
<dbReference type="Gene3D" id="2.40.30.170">
    <property type="match status" value="1"/>
</dbReference>
<proteinExistence type="inferred from homology"/>
<dbReference type="PANTHER" id="PTHR30158">
    <property type="entry name" value="ACRA/E-RELATED COMPONENT OF DRUG EFFLUX TRANSPORTER"/>
    <property type="match status" value="1"/>
</dbReference>